<evidence type="ECO:0000256" key="5">
    <source>
        <dbReference type="ARBA" id="ARBA00023242"/>
    </source>
</evidence>
<name>A0A6A6N2K3_HEVBR</name>
<evidence type="ECO:0000256" key="3">
    <source>
        <dbReference type="ARBA" id="ARBA00023125"/>
    </source>
</evidence>
<dbReference type="GO" id="GO:0005634">
    <property type="term" value="C:nucleus"/>
    <property type="evidence" value="ECO:0007669"/>
    <property type="project" value="UniProtKB-SubCell"/>
</dbReference>
<dbReference type="InterPro" id="IPR044800">
    <property type="entry name" value="LEC2-like"/>
</dbReference>
<keyword evidence="8" id="KW-1185">Reference proteome</keyword>
<evidence type="ECO:0000259" key="6">
    <source>
        <dbReference type="PROSITE" id="PS50863"/>
    </source>
</evidence>
<dbReference type="PANTHER" id="PTHR31140">
    <property type="entry name" value="B3 DOMAIN-CONTAINING TRANSCRIPTION FACTOR ABI3"/>
    <property type="match status" value="1"/>
</dbReference>
<dbReference type="AlphaFoldDB" id="A0A6A6N2K3"/>
<keyword evidence="5" id="KW-0539">Nucleus</keyword>
<evidence type="ECO:0000256" key="2">
    <source>
        <dbReference type="ARBA" id="ARBA00023015"/>
    </source>
</evidence>
<dbReference type="PANTHER" id="PTHR31140:SF146">
    <property type="entry name" value="TF-B3 DOMAIN-CONTAINING PROTEIN"/>
    <property type="match status" value="1"/>
</dbReference>
<evidence type="ECO:0000313" key="7">
    <source>
        <dbReference type="EMBL" id="KAF2319890.1"/>
    </source>
</evidence>
<comment type="caution">
    <text evidence="7">The sequence shown here is derived from an EMBL/GenBank/DDBJ whole genome shotgun (WGS) entry which is preliminary data.</text>
</comment>
<comment type="subcellular location">
    <subcellularLocation>
        <location evidence="1">Nucleus</location>
    </subcellularLocation>
</comment>
<dbReference type="Gene3D" id="2.40.330.10">
    <property type="entry name" value="DNA-binding pseudobarrel domain"/>
    <property type="match status" value="2"/>
</dbReference>
<keyword evidence="4" id="KW-0804">Transcription</keyword>
<evidence type="ECO:0000313" key="8">
    <source>
        <dbReference type="Proteomes" id="UP000467840"/>
    </source>
</evidence>
<evidence type="ECO:0000256" key="1">
    <source>
        <dbReference type="ARBA" id="ARBA00004123"/>
    </source>
</evidence>
<dbReference type="GO" id="GO:0003677">
    <property type="term" value="F:DNA binding"/>
    <property type="evidence" value="ECO:0007669"/>
    <property type="project" value="UniProtKB-KW"/>
</dbReference>
<gene>
    <name evidence="7" type="ORF">GH714_020108</name>
</gene>
<dbReference type="PROSITE" id="PS50863">
    <property type="entry name" value="B3"/>
    <property type="match status" value="1"/>
</dbReference>
<dbReference type="Pfam" id="PF02362">
    <property type="entry name" value="B3"/>
    <property type="match status" value="1"/>
</dbReference>
<dbReference type="InterPro" id="IPR003340">
    <property type="entry name" value="B3_DNA-bd"/>
</dbReference>
<sequence>MLQAERNFPEHKQSNLAMAIFSKILTNSDVMRRLSIPENSIKAFPPAQKGHEIILHVKDDTGIVWKFRCRMPAIGFSKPVVFGNWFQFVRSKDLKPGDMIVFYKEMDEDSGAQYKIEVKKGNQVTWEDTAGTMKLEVLFTKKLTDTDVRYRMAFPMENYQQDVFEMPKGELSKQFEVIDMEDNSVKKFTCSKRSKGHPKPVFCKGWIGFVKEKQLLEGDEVIFYKEEDGTGRFTIKIQARKIPCMVLGQDFRGFIRTSTYCRQQQVI</sequence>
<dbReference type="InterPro" id="IPR015300">
    <property type="entry name" value="DNA-bd_pseudobarrel_sf"/>
</dbReference>
<accession>A0A6A6N2K3</accession>
<dbReference type="GO" id="GO:0003700">
    <property type="term" value="F:DNA-binding transcription factor activity"/>
    <property type="evidence" value="ECO:0007669"/>
    <property type="project" value="InterPro"/>
</dbReference>
<keyword evidence="2" id="KW-0805">Transcription regulation</keyword>
<keyword evidence="3" id="KW-0238">DNA-binding</keyword>
<dbReference type="CDD" id="cd10017">
    <property type="entry name" value="B3_DNA"/>
    <property type="match status" value="2"/>
</dbReference>
<dbReference type="SUPFAM" id="SSF101936">
    <property type="entry name" value="DNA-binding pseudobarrel domain"/>
    <property type="match status" value="2"/>
</dbReference>
<feature type="domain" description="TF-B3" evidence="6">
    <location>
        <begin position="19"/>
        <end position="122"/>
    </location>
</feature>
<dbReference type="EMBL" id="JAAGAX010000003">
    <property type="protein sequence ID" value="KAF2319890.1"/>
    <property type="molecule type" value="Genomic_DNA"/>
</dbReference>
<reference evidence="7 8" key="1">
    <citation type="journal article" date="2020" name="Mol. Plant">
        <title>The Chromosome-Based Rubber Tree Genome Provides New Insights into Spurge Genome Evolution and Rubber Biosynthesis.</title>
        <authorList>
            <person name="Liu J."/>
            <person name="Shi C."/>
            <person name="Shi C.C."/>
            <person name="Li W."/>
            <person name="Zhang Q.J."/>
            <person name="Zhang Y."/>
            <person name="Li K."/>
            <person name="Lu H.F."/>
            <person name="Shi C."/>
            <person name="Zhu S.T."/>
            <person name="Xiao Z.Y."/>
            <person name="Nan H."/>
            <person name="Yue Y."/>
            <person name="Zhu X.G."/>
            <person name="Wu Y."/>
            <person name="Hong X.N."/>
            <person name="Fan G.Y."/>
            <person name="Tong Y."/>
            <person name="Zhang D."/>
            <person name="Mao C.L."/>
            <person name="Liu Y.L."/>
            <person name="Hao S.J."/>
            <person name="Liu W.Q."/>
            <person name="Lv M.Q."/>
            <person name="Zhang H.B."/>
            <person name="Liu Y."/>
            <person name="Hu-Tang G.R."/>
            <person name="Wang J.P."/>
            <person name="Wang J.H."/>
            <person name="Sun Y.H."/>
            <person name="Ni S.B."/>
            <person name="Chen W.B."/>
            <person name="Zhang X.C."/>
            <person name="Jiao Y.N."/>
            <person name="Eichler E.E."/>
            <person name="Li G.H."/>
            <person name="Liu X."/>
            <person name="Gao L.Z."/>
        </authorList>
    </citation>
    <scope>NUCLEOTIDE SEQUENCE [LARGE SCALE GENOMIC DNA]</scope>
    <source>
        <strain evidence="8">cv. GT1</strain>
        <tissue evidence="7">Leaf</tissue>
    </source>
</reference>
<proteinExistence type="predicted"/>
<organism evidence="7 8">
    <name type="scientific">Hevea brasiliensis</name>
    <name type="common">Para rubber tree</name>
    <name type="synonym">Siphonia brasiliensis</name>
    <dbReference type="NCBI Taxonomy" id="3981"/>
    <lineage>
        <taxon>Eukaryota</taxon>
        <taxon>Viridiplantae</taxon>
        <taxon>Streptophyta</taxon>
        <taxon>Embryophyta</taxon>
        <taxon>Tracheophyta</taxon>
        <taxon>Spermatophyta</taxon>
        <taxon>Magnoliopsida</taxon>
        <taxon>eudicotyledons</taxon>
        <taxon>Gunneridae</taxon>
        <taxon>Pentapetalae</taxon>
        <taxon>rosids</taxon>
        <taxon>fabids</taxon>
        <taxon>Malpighiales</taxon>
        <taxon>Euphorbiaceae</taxon>
        <taxon>Crotonoideae</taxon>
        <taxon>Micrandreae</taxon>
        <taxon>Hevea</taxon>
    </lineage>
</organism>
<dbReference type="SMART" id="SM01019">
    <property type="entry name" value="B3"/>
    <property type="match status" value="1"/>
</dbReference>
<protein>
    <recommendedName>
        <fullName evidence="6">TF-B3 domain-containing protein</fullName>
    </recommendedName>
</protein>
<dbReference type="Proteomes" id="UP000467840">
    <property type="component" value="Chromosome 10"/>
</dbReference>
<evidence type="ECO:0000256" key="4">
    <source>
        <dbReference type="ARBA" id="ARBA00023163"/>
    </source>
</evidence>